<dbReference type="GO" id="GO:0009279">
    <property type="term" value="C:cell outer membrane"/>
    <property type="evidence" value="ECO:0007669"/>
    <property type="project" value="UniProtKB-SubCell"/>
</dbReference>
<gene>
    <name evidence="10" type="ORF">BDD14_6188</name>
</gene>
<dbReference type="PANTHER" id="PTHR30069:SF46">
    <property type="entry name" value="OAR PROTEIN"/>
    <property type="match status" value="1"/>
</dbReference>
<dbReference type="Gene3D" id="2.170.130.10">
    <property type="entry name" value="TonB-dependent receptor, plug domain"/>
    <property type="match status" value="1"/>
</dbReference>
<dbReference type="InterPro" id="IPR057601">
    <property type="entry name" value="Oar-like_b-barrel"/>
</dbReference>
<keyword evidence="5" id="KW-0472">Membrane</keyword>
<dbReference type="SUPFAM" id="SSF56935">
    <property type="entry name" value="Porins"/>
    <property type="match status" value="1"/>
</dbReference>
<dbReference type="InterPro" id="IPR037066">
    <property type="entry name" value="Plug_dom_sf"/>
</dbReference>
<feature type="domain" description="TonB-dependent receptor plug" evidence="8">
    <location>
        <begin position="134"/>
        <end position="246"/>
    </location>
</feature>
<evidence type="ECO:0000313" key="11">
    <source>
        <dbReference type="Proteomes" id="UP000292958"/>
    </source>
</evidence>
<name>A0A4Q7Y135_9BACT</name>
<dbReference type="Gene3D" id="2.40.170.20">
    <property type="entry name" value="TonB-dependent receptor, beta-barrel domain"/>
    <property type="match status" value="1"/>
</dbReference>
<keyword evidence="3" id="KW-1134">Transmembrane beta strand</keyword>
<dbReference type="SUPFAM" id="SSF49464">
    <property type="entry name" value="Carboxypeptidase regulatory domain-like"/>
    <property type="match status" value="1"/>
</dbReference>
<dbReference type="EMBL" id="SHKW01000007">
    <property type="protein sequence ID" value="RZU29603.1"/>
    <property type="molecule type" value="Genomic_DNA"/>
</dbReference>
<evidence type="ECO:0000256" key="2">
    <source>
        <dbReference type="ARBA" id="ARBA00022448"/>
    </source>
</evidence>
<feature type="chain" id="PRO_5020959702" evidence="7">
    <location>
        <begin position="22"/>
        <end position="1074"/>
    </location>
</feature>
<keyword evidence="10" id="KW-0675">Receptor</keyword>
<keyword evidence="2" id="KW-0813">Transport</keyword>
<evidence type="ECO:0000256" key="4">
    <source>
        <dbReference type="ARBA" id="ARBA00022692"/>
    </source>
</evidence>
<evidence type="ECO:0000256" key="6">
    <source>
        <dbReference type="ARBA" id="ARBA00023237"/>
    </source>
</evidence>
<dbReference type="InterPro" id="IPR039426">
    <property type="entry name" value="TonB-dep_rcpt-like"/>
</dbReference>
<dbReference type="InterPro" id="IPR036942">
    <property type="entry name" value="Beta-barrel_TonB_sf"/>
</dbReference>
<feature type="domain" description="TonB-dependent transporter Oar-like beta-barrel" evidence="9">
    <location>
        <begin position="255"/>
        <end position="1033"/>
    </location>
</feature>
<dbReference type="OrthoDB" id="98882at2"/>
<proteinExistence type="predicted"/>
<accession>A0A4Q7Y135</accession>
<evidence type="ECO:0000313" key="10">
    <source>
        <dbReference type="EMBL" id="RZU29603.1"/>
    </source>
</evidence>
<dbReference type="InterPro" id="IPR012910">
    <property type="entry name" value="Plug_dom"/>
</dbReference>
<evidence type="ECO:0000259" key="9">
    <source>
        <dbReference type="Pfam" id="PF25183"/>
    </source>
</evidence>
<comment type="caution">
    <text evidence="10">The sequence shown here is derived from an EMBL/GenBank/DDBJ whole genome shotgun (WGS) entry which is preliminary data.</text>
</comment>
<feature type="signal peptide" evidence="7">
    <location>
        <begin position="1"/>
        <end position="21"/>
    </location>
</feature>
<dbReference type="GO" id="GO:0015344">
    <property type="term" value="F:siderophore uptake transmembrane transporter activity"/>
    <property type="evidence" value="ECO:0007669"/>
    <property type="project" value="TreeGrafter"/>
</dbReference>
<dbReference type="Gene3D" id="2.60.40.1120">
    <property type="entry name" value="Carboxypeptidase-like, regulatory domain"/>
    <property type="match status" value="1"/>
</dbReference>
<evidence type="ECO:0000256" key="3">
    <source>
        <dbReference type="ARBA" id="ARBA00022452"/>
    </source>
</evidence>
<keyword evidence="7" id="KW-0732">Signal</keyword>
<dbReference type="Proteomes" id="UP000292958">
    <property type="component" value="Unassembled WGS sequence"/>
</dbReference>
<dbReference type="GO" id="GO:0044718">
    <property type="term" value="P:siderophore transmembrane transport"/>
    <property type="evidence" value="ECO:0007669"/>
    <property type="project" value="TreeGrafter"/>
</dbReference>
<keyword evidence="6" id="KW-0998">Cell outer membrane</keyword>
<comment type="subcellular location">
    <subcellularLocation>
        <location evidence="1">Cell outer membrane</location>
        <topology evidence="1">Multi-pass membrane protein</topology>
    </subcellularLocation>
</comment>
<dbReference type="Pfam" id="PF25183">
    <property type="entry name" value="OMP_b-brl_4"/>
    <property type="match status" value="1"/>
</dbReference>
<protein>
    <submittedName>
        <fullName evidence="10">TonB-dependent receptor-like protein</fullName>
    </submittedName>
</protein>
<dbReference type="RefSeq" id="WP_130424826.1">
    <property type="nucleotide sequence ID" value="NZ_SHKW01000007.1"/>
</dbReference>
<evidence type="ECO:0000256" key="1">
    <source>
        <dbReference type="ARBA" id="ARBA00004571"/>
    </source>
</evidence>
<sequence>MKFARLAMVFLLFLLPYAVPAQTTNASITGIIEDSSKAVVPDVSITAINTKTGERNTTKTNKSGQYTIAALTPGTYRVEVDKLGFRGVIEAGLTLHTQDIVQLNFSMAVGSNAETITVNADENNINTTDATVGTVIDRQFVENMPLNGRSFQSLILLSPGVVTATPQPNNAQGEFSVNGMRTDANNFMVDGVSANNSNGAIDGGAGPGGMTSSTTALGTTHAIISVDALEEFRIATSTYSAEYGRQPGAQISFQSRAGTNDYHGSAFDYIRNAVFDANNWFNTYSTPAVPRPQEKQNDFGGVFGGPLTIPGLFSGKDRAFFFLSYEGLRLSQPQSAQVMYVPSNGTYNTATNYASPLYKNLRANAPAAIKPILNAFPLPNCSIAQDPQCVDYGDGLSPFLYSSTTPSSINAPSGRLDFAVAPWLRLFFRYSDTESNTVQNPGSYSGKVTTNFRTRTYLLGANSAFGPSVTNAFRLQYSPSYWQTATTPSTFGGGQPTSLQALQGLPESGEEVVYFSFAGGEQGRLYDQSYGTRQFQPNVVDTVSWAKGRHLFKAGVDYRQTTTYMGFGFLSRGPYIVYTYKSAASTLANAIDTVQDNTTVRQDPTFKNLGLYFQDEWRVRPRMSLSLGLRWDLNPPPSVSGAQDYTYSGNLAIPSTVGLAPLGTPLYKTTYTNFAPRVGVAITLRNEPGHELVLRGGGGLFYDTGQSLSHLFGVGYEMGAGYSQSLKSTAGNPVSFPLPLSVINAPAPAPAPPYSLNYTVDRNFFPPSAIQWSASLEQAFGNLQSVIIGYVGSEGRNLTRWTKYNYGALNPSFASFNALTNGPGSDYNSLQVQYKRRALRNVQVQAAYTWSHAIDWASTDYYGGLPLQRGNSDQDVRNNFSAALVYNLPTQYAERWKRSTLGGWAVDMRSFARTGFPVQVQGAALIDPISGESYSGRLNYSGGNPYVQKAGIPGGRQFNPSVFSVPTTVDGNGNSPRNFLRGFGAASTDVALERVFPLYERLNLRFRAESFNIFNHPNFGALNVTCGTSTAGAQCNNSIMGQAANTLSDALGGLASIYQQGGPRSLQFALKLQF</sequence>
<dbReference type="PANTHER" id="PTHR30069">
    <property type="entry name" value="TONB-DEPENDENT OUTER MEMBRANE RECEPTOR"/>
    <property type="match status" value="1"/>
</dbReference>
<evidence type="ECO:0000256" key="7">
    <source>
        <dbReference type="SAM" id="SignalP"/>
    </source>
</evidence>
<keyword evidence="4" id="KW-0812">Transmembrane</keyword>
<organism evidence="10 11">
    <name type="scientific">Edaphobacter modestus</name>
    <dbReference type="NCBI Taxonomy" id="388466"/>
    <lineage>
        <taxon>Bacteria</taxon>
        <taxon>Pseudomonadati</taxon>
        <taxon>Acidobacteriota</taxon>
        <taxon>Terriglobia</taxon>
        <taxon>Terriglobales</taxon>
        <taxon>Acidobacteriaceae</taxon>
        <taxon>Edaphobacter</taxon>
    </lineage>
</organism>
<dbReference type="Pfam" id="PF07715">
    <property type="entry name" value="Plug"/>
    <property type="match status" value="1"/>
</dbReference>
<dbReference type="AlphaFoldDB" id="A0A4Q7Y135"/>
<dbReference type="Pfam" id="PF13620">
    <property type="entry name" value="CarboxypepD_reg"/>
    <property type="match status" value="1"/>
</dbReference>
<evidence type="ECO:0000256" key="5">
    <source>
        <dbReference type="ARBA" id="ARBA00023136"/>
    </source>
</evidence>
<evidence type="ECO:0000259" key="8">
    <source>
        <dbReference type="Pfam" id="PF07715"/>
    </source>
</evidence>
<dbReference type="InterPro" id="IPR008969">
    <property type="entry name" value="CarboxyPept-like_regulatory"/>
</dbReference>
<keyword evidence="11" id="KW-1185">Reference proteome</keyword>
<reference evidence="10 11" key="1">
    <citation type="submission" date="2019-02" db="EMBL/GenBank/DDBJ databases">
        <title>Genomic Encyclopedia of Archaeal and Bacterial Type Strains, Phase II (KMG-II): from individual species to whole genera.</title>
        <authorList>
            <person name="Goeker M."/>
        </authorList>
    </citation>
    <scope>NUCLEOTIDE SEQUENCE [LARGE SCALE GENOMIC DNA]</scope>
    <source>
        <strain evidence="10 11">DSM 18101</strain>
    </source>
</reference>